<dbReference type="GO" id="GO:0006508">
    <property type="term" value="P:proteolysis"/>
    <property type="evidence" value="ECO:0007669"/>
    <property type="project" value="UniProtKB-KW"/>
</dbReference>
<evidence type="ECO:0000256" key="3">
    <source>
        <dbReference type="ARBA" id="ARBA00022801"/>
    </source>
</evidence>
<dbReference type="STRING" id="1423802.FC56_GL001204"/>
<proteinExistence type="inferred from homology"/>
<dbReference type="InterPro" id="IPR038765">
    <property type="entry name" value="Papain-like_cys_pep_sf"/>
</dbReference>
<organism evidence="6 7">
    <name type="scientific">Lentilactobacillus senioris DSM 24302 = JCM 17472</name>
    <dbReference type="NCBI Taxonomy" id="1423802"/>
    <lineage>
        <taxon>Bacteria</taxon>
        <taxon>Bacillati</taxon>
        <taxon>Bacillota</taxon>
        <taxon>Bacilli</taxon>
        <taxon>Lactobacillales</taxon>
        <taxon>Lactobacillaceae</taxon>
        <taxon>Lentilactobacillus</taxon>
    </lineage>
</organism>
<dbReference type="PROSITE" id="PS51935">
    <property type="entry name" value="NLPC_P60"/>
    <property type="match status" value="1"/>
</dbReference>
<keyword evidence="7" id="KW-1185">Reference proteome</keyword>
<sequence>MWSSTRNEELILKLPIRLTLLATLGLMGAGIATTDVASADTYTQPQTTQATQTYNAGYANQGTNYNYNYNYNYANNSYSANSVATNTSTANQATANTTTTSSNSAVVNYAKKLANMNIPYVWGGASLSGMDCSGLTAYVYQNAAGISLGHNTAAQEGQVTYESVSAAQPGDLLFWGSQGASYHVAIYIGNNQYVAAPQPGSNVEVETISSAFMPSFAGRVK</sequence>
<dbReference type="PANTHER" id="PTHR47053">
    <property type="entry name" value="MUREIN DD-ENDOPEPTIDASE MEPH-RELATED"/>
    <property type="match status" value="1"/>
</dbReference>
<evidence type="ECO:0000313" key="6">
    <source>
        <dbReference type="EMBL" id="KRM94252.1"/>
    </source>
</evidence>
<name>A0A0R2D2D0_9LACO</name>
<dbReference type="GO" id="GO:0008234">
    <property type="term" value="F:cysteine-type peptidase activity"/>
    <property type="evidence" value="ECO:0007669"/>
    <property type="project" value="UniProtKB-KW"/>
</dbReference>
<evidence type="ECO:0000256" key="1">
    <source>
        <dbReference type="ARBA" id="ARBA00007074"/>
    </source>
</evidence>
<gene>
    <name evidence="6" type="ORF">FC56_GL001204</name>
</gene>
<dbReference type="AlphaFoldDB" id="A0A0R2D2D0"/>
<comment type="similarity">
    <text evidence="1">Belongs to the peptidase C40 family.</text>
</comment>
<dbReference type="Pfam" id="PF00877">
    <property type="entry name" value="NLPC_P60"/>
    <property type="match status" value="1"/>
</dbReference>
<dbReference type="PANTHER" id="PTHR47053:SF1">
    <property type="entry name" value="MUREIN DD-ENDOPEPTIDASE MEPH-RELATED"/>
    <property type="match status" value="1"/>
</dbReference>
<evidence type="ECO:0000256" key="4">
    <source>
        <dbReference type="ARBA" id="ARBA00022807"/>
    </source>
</evidence>
<keyword evidence="2" id="KW-0645">Protease</keyword>
<reference evidence="6 7" key="1">
    <citation type="journal article" date="2015" name="Genome Announc.">
        <title>Expanding the biotechnology potential of lactobacilli through comparative genomics of 213 strains and associated genera.</title>
        <authorList>
            <person name="Sun Z."/>
            <person name="Harris H.M."/>
            <person name="McCann A."/>
            <person name="Guo C."/>
            <person name="Argimon S."/>
            <person name="Zhang W."/>
            <person name="Yang X."/>
            <person name="Jeffery I.B."/>
            <person name="Cooney J.C."/>
            <person name="Kagawa T.F."/>
            <person name="Liu W."/>
            <person name="Song Y."/>
            <person name="Salvetti E."/>
            <person name="Wrobel A."/>
            <person name="Rasinkangas P."/>
            <person name="Parkhill J."/>
            <person name="Rea M.C."/>
            <person name="O'Sullivan O."/>
            <person name="Ritari J."/>
            <person name="Douillard F.P."/>
            <person name="Paul Ross R."/>
            <person name="Yang R."/>
            <person name="Briner A.E."/>
            <person name="Felis G.E."/>
            <person name="de Vos W.M."/>
            <person name="Barrangou R."/>
            <person name="Klaenhammer T.R."/>
            <person name="Caufield P.W."/>
            <person name="Cui Y."/>
            <person name="Zhang H."/>
            <person name="O'Toole P.W."/>
        </authorList>
    </citation>
    <scope>NUCLEOTIDE SEQUENCE [LARGE SCALE GENOMIC DNA]</scope>
    <source>
        <strain evidence="6 7">DSM 24302</strain>
    </source>
</reference>
<feature type="domain" description="NlpC/P60" evidence="5">
    <location>
        <begin position="100"/>
        <end position="221"/>
    </location>
</feature>
<dbReference type="EMBL" id="AYZR01000004">
    <property type="protein sequence ID" value="KRM94252.1"/>
    <property type="molecule type" value="Genomic_DNA"/>
</dbReference>
<dbReference type="Gene3D" id="3.90.1720.10">
    <property type="entry name" value="endopeptidase domain like (from Nostoc punctiforme)"/>
    <property type="match status" value="1"/>
</dbReference>
<keyword evidence="4" id="KW-0788">Thiol protease</keyword>
<evidence type="ECO:0000313" key="7">
    <source>
        <dbReference type="Proteomes" id="UP000051256"/>
    </source>
</evidence>
<dbReference type="InterPro" id="IPR051202">
    <property type="entry name" value="Peptidase_C40"/>
</dbReference>
<dbReference type="InterPro" id="IPR000064">
    <property type="entry name" value="NLP_P60_dom"/>
</dbReference>
<keyword evidence="3" id="KW-0378">Hydrolase</keyword>
<dbReference type="PATRIC" id="fig|1423802.4.peg.1220"/>
<accession>A0A0R2D2D0</accession>
<evidence type="ECO:0000259" key="5">
    <source>
        <dbReference type="PROSITE" id="PS51935"/>
    </source>
</evidence>
<protein>
    <submittedName>
        <fullName evidence="6">NlpC P60 family protein</fullName>
    </submittedName>
</protein>
<dbReference type="Proteomes" id="UP000051256">
    <property type="component" value="Unassembled WGS sequence"/>
</dbReference>
<dbReference type="SUPFAM" id="SSF54001">
    <property type="entry name" value="Cysteine proteinases"/>
    <property type="match status" value="1"/>
</dbReference>
<comment type="caution">
    <text evidence="6">The sequence shown here is derived from an EMBL/GenBank/DDBJ whole genome shotgun (WGS) entry which is preliminary data.</text>
</comment>
<evidence type="ECO:0000256" key="2">
    <source>
        <dbReference type="ARBA" id="ARBA00022670"/>
    </source>
</evidence>